<evidence type="ECO:0000313" key="7">
    <source>
        <dbReference type="Proteomes" id="UP000014978"/>
    </source>
</evidence>
<keyword evidence="7" id="KW-1185">Reference proteome</keyword>
<dbReference type="GO" id="GO:0031119">
    <property type="term" value="P:tRNA pseudouridine synthesis"/>
    <property type="evidence" value="ECO:0007669"/>
    <property type="project" value="TreeGrafter"/>
</dbReference>
<feature type="domain" description="Pseudouridine synthase I TruA alpha/beta" evidence="5">
    <location>
        <begin position="191"/>
        <end position="268"/>
    </location>
</feature>
<keyword evidence="3 4" id="KW-0413">Isomerase</keyword>
<dbReference type="PANTHER" id="PTHR11142">
    <property type="entry name" value="PSEUDOURIDYLATE SYNTHASE"/>
    <property type="match status" value="1"/>
</dbReference>
<dbReference type="InterPro" id="IPR001406">
    <property type="entry name" value="PsdUridine_synth_TruA"/>
</dbReference>
<dbReference type="VEuPathDB" id="MicrosporidiaDB:SLOPH_2249"/>
<dbReference type="EMBL" id="ATCN01000269">
    <property type="protein sequence ID" value="EPR79406.1"/>
    <property type="molecule type" value="Genomic_DNA"/>
</dbReference>
<dbReference type="Gene3D" id="3.30.70.580">
    <property type="entry name" value="Pseudouridine synthase I, catalytic domain, N-terminal subdomain"/>
    <property type="match status" value="1"/>
</dbReference>
<dbReference type="SUPFAM" id="SSF55120">
    <property type="entry name" value="Pseudouridine synthase"/>
    <property type="match status" value="1"/>
</dbReference>
<proteinExistence type="inferred from homology"/>
<dbReference type="NCBIfam" id="TIGR00071">
    <property type="entry name" value="hisT_truA"/>
    <property type="match status" value="1"/>
</dbReference>
<dbReference type="EC" id="5.4.99.12" evidence="4"/>
<dbReference type="Gene3D" id="3.30.70.660">
    <property type="entry name" value="Pseudouridine synthase I, catalytic domain, C-terminal subdomain"/>
    <property type="match status" value="1"/>
</dbReference>
<dbReference type="GO" id="GO:0160147">
    <property type="term" value="F:tRNA pseudouridine(38-40) synthase activity"/>
    <property type="evidence" value="ECO:0007669"/>
    <property type="project" value="UniProtKB-EC"/>
</dbReference>
<dbReference type="PANTHER" id="PTHR11142:SF4">
    <property type="entry name" value="PSEUDOURIDYLATE SYNTHASE 1 HOMOLOG"/>
    <property type="match status" value="1"/>
</dbReference>
<gene>
    <name evidence="6" type="ORF">SLOPH_2249</name>
</gene>
<comment type="similarity">
    <text evidence="1 4">Belongs to the tRNA pseudouridine synthase TruA family.</text>
</comment>
<dbReference type="Pfam" id="PF01416">
    <property type="entry name" value="PseudoU_synth_1"/>
    <property type="match status" value="1"/>
</dbReference>
<evidence type="ECO:0000256" key="4">
    <source>
        <dbReference type="RuleBase" id="RU003792"/>
    </source>
</evidence>
<comment type="caution">
    <text evidence="6">The sequence shown here is derived from an EMBL/GenBank/DDBJ whole genome shotgun (WGS) entry which is preliminary data.</text>
</comment>
<dbReference type="HOGENOM" id="CLU_021971_4_0_1"/>
<dbReference type="STRING" id="1358809.S7W952"/>
<dbReference type="InterPro" id="IPR020097">
    <property type="entry name" value="PsdUridine_synth_TruA_a/b_dom"/>
</dbReference>
<sequence>MKIKVALIIGYDGTNYHGLQYSVNVKTIEEVILKNLIKLQAIKKENHDVRKAGFQRACRTDKGVHAVYNVVVCKIECDIDKIFIPLKQELEKKNIFLYKMVKVPKSWVAKNRVDYRIYEYFIPKFILKKKASINLETINNAMNIIKERNENRTDEEKKAIKHKREFRNKEFFDAITFKETEIDIDRINNLIKNFLGSKDYHNFTINKNEKGTHRHIMEITTEESDDYIKLIIKGQSFLLHQIRKMVGALLIAYIFENENIFDIAFKKKKINIPKTPSKFLLLKFPSFEFYNKKYTTTHEPIEIEETKNIEELIYNRIKDTKNLETFDEWLKTVIEYFYEFTYLIENNK</sequence>
<dbReference type="InterPro" id="IPR020103">
    <property type="entry name" value="PsdUridine_synth_cat_dom_sf"/>
</dbReference>
<dbReference type="GO" id="GO:0003723">
    <property type="term" value="F:RNA binding"/>
    <property type="evidence" value="ECO:0007669"/>
    <property type="project" value="InterPro"/>
</dbReference>
<evidence type="ECO:0000259" key="5">
    <source>
        <dbReference type="Pfam" id="PF01416"/>
    </source>
</evidence>
<dbReference type="OMA" id="CDARTYT"/>
<evidence type="ECO:0000256" key="2">
    <source>
        <dbReference type="ARBA" id="ARBA00022694"/>
    </source>
</evidence>
<dbReference type="GO" id="GO:0005634">
    <property type="term" value="C:nucleus"/>
    <property type="evidence" value="ECO:0007669"/>
    <property type="project" value="TreeGrafter"/>
</dbReference>
<dbReference type="InterPro" id="IPR020094">
    <property type="entry name" value="TruA/RsuA/RluB/E/F_N"/>
</dbReference>
<organism evidence="6 7">
    <name type="scientific">Spraguea lophii (strain 42_110)</name>
    <name type="common">Microsporidian parasite</name>
    <dbReference type="NCBI Taxonomy" id="1358809"/>
    <lineage>
        <taxon>Eukaryota</taxon>
        <taxon>Fungi</taxon>
        <taxon>Fungi incertae sedis</taxon>
        <taxon>Microsporidia</taxon>
        <taxon>Spragueidae</taxon>
        <taxon>Spraguea</taxon>
    </lineage>
</organism>
<dbReference type="AlphaFoldDB" id="S7W952"/>
<reference evidence="7" key="1">
    <citation type="journal article" date="2013" name="PLoS Genet.">
        <title>The genome of Spraguea lophii and the basis of host-microsporidian interactions.</title>
        <authorList>
            <person name="Campbell S.E."/>
            <person name="Williams T.A."/>
            <person name="Yousuf A."/>
            <person name="Soanes D.M."/>
            <person name="Paszkiewicz K.H."/>
            <person name="Williams B.A.P."/>
        </authorList>
    </citation>
    <scope>NUCLEOTIDE SEQUENCE [LARGE SCALE GENOMIC DNA]</scope>
    <source>
        <strain evidence="7">42_110</strain>
    </source>
</reference>
<evidence type="ECO:0000256" key="1">
    <source>
        <dbReference type="ARBA" id="ARBA00009375"/>
    </source>
</evidence>
<dbReference type="OrthoDB" id="10256309at2759"/>
<dbReference type="FunCoup" id="S7W952">
    <property type="interactions" value="239"/>
</dbReference>
<name>S7W952_SPRLO</name>
<dbReference type="GO" id="GO:1990481">
    <property type="term" value="P:mRNA pseudouridine synthesis"/>
    <property type="evidence" value="ECO:0007669"/>
    <property type="project" value="TreeGrafter"/>
</dbReference>
<evidence type="ECO:0000256" key="3">
    <source>
        <dbReference type="ARBA" id="ARBA00023235"/>
    </source>
</evidence>
<keyword evidence="2 4" id="KW-0819">tRNA processing</keyword>
<dbReference type="InterPro" id="IPR020095">
    <property type="entry name" value="PsdUridine_synth_TruA_C"/>
</dbReference>
<accession>S7W952</accession>
<dbReference type="Proteomes" id="UP000014978">
    <property type="component" value="Unassembled WGS sequence"/>
</dbReference>
<comment type="catalytic activity">
    <reaction evidence="4">
        <text>uridine(38/39/40) in tRNA = pseudouridine(38/39/40) in tRNA</text>
        <dbReference type="Rhea" id="RHEA:22376"/>
        <dbReference type="Rhea" id="RHEA-COMP:10085"/>
        <dbReference type="Rhea" id="RHEA-COMP:10087"/>
        <dbReference type="ChEBI" id="CHEBI:65314"/>
        <dbReference type="ChEBI" id="CHEBI:65315"/>
        <dbReference type="EC" id="5.4.99.12"/>
    </reaction>
</comment>
<protein>
    <recommendedName>
        <fullName evidence="4">tRNA pseudouridine synthase</fullName>
        <ecNumber evidence="4">5.4.99.12</ecNumber>
    </recommendedName>
</protein>
<evidence type="ECO:0000313" key="6">
    <source>
        <dbReference type="EMBL" id="EPR79406.1"/>
    </source>
</evidence>
<dbReference type="InParanoid" id="S7W952"/>